<evidence type="ECO:0000313" key="2">
    <source>
        <dbReference type="Proteomes" id="UP000190837"/>
    </source>
</evidence>
<dbReference type="EMBL" id="FKLO01000016">
    <property type="protein sequence ID" value="SAM57251.1"/>
    <property type="molecule type" value="Genomic_DNA"/>
</dbReference>
<proteinExistence type="predicted"/>
<dbReference type="AlphaFoldDB" id="A0A1C3H234"/>
<dbReference type="CDD" id="cd10032">
    <property type="entry name" value="UDG-F6_HDG"/>
    <property type="match status" value="1"/>
</dbReference>
<dbReference type="PROSITE" id="PS50890">
    <property type="entry name" value="PUA"/>
    <property type="match status" value="1"/>
</dbReference>
<dbReference type="RefSeq" id="WP_079539018.1">
    <property type="nucleotide sequence ID" value="NZ_CP171111.1"/>
</dbReference>
<gene>
    <name evidence="1" type="ORF">CHUV0807_0244</name>
</gene>
<name>A0A1C3H234_9GAMM</name>
<evidence type="ECO:0000313" key="1">
    <source>
        <dbReference type="EMBL" id="SAM57251.1"/>
    </source>
</evidence>
<dbReference type="Gene3D" id="3.40.470.10">
    <property type="entry name" value="Uracil-DNA glycosylase-like domain"/>
    <property type="match status" value="1"/>
</dbReference>
<organism evidence="1 2">
    <name type="scientific">Cardiobacterium hominis</name>
    <dbReference type="NCBI Taxonomy" id="2718"/>
    <lineage>
        <taxon>Bacteria</taxon>
        <taxon>Pseudomonadati</taxon>
        <taxon>Pseudomonadota</taxon>
        <taxon>Gammaproteobacteria</taxon>
        <taxon>Cardiobacteriales</taxon>
        <taxon>Cardiobacteriaceae</taxon>
        <taxon>Cardiobacterium</taxon>
    </lineage>
</organism>
<dbReference type="SUPFAM" id="SSF52141">
    <property type="entry name" value="Uracil-DNA glycosylase-like"/>
    <property type="match status" value="1"/>
</dbReference>
<reference evidence="2" key="1">
    <citation type="submission" date="2016-04" db="EMBL/GenBank/DDBJ databases">
        <authorList>
            <person name="Tagini F."/>
        </authorList>
    </citation>
    <scope>NUCLEOTIDE SEQUENCE [LARGE SCALE GENOMIC DNA]</scope>
    <source>
        <strain evidence="2">CHUV0807</strain>
    </source>
</reference>
<accession>A0A1C3H234</accession>
<sequence>MHIETHPFPPVLPEHATVMMSGSFPPTADKRSMAFHYPNYQNDMWRVYGVIFYDDPKHFEVAGEKRFDAARIRAFLVARGIAICPSVRRAIREKGNAADAHLRIIETLDLPAVVRQMPQLRHIITTGGKATDVLLGFTGDAKASLKTGETLTFRLDDRELSLTRLPSTSRAYPLKLAQKIAAYRAFFQRCGLV</sequence>
<dbReference type="Proteomes" id="UP000190837">
    <property type="component" value="Unassembled WGS sequence"/>
</dbReference>
<protein>
    <submittedName>
        <fullName evidence="1">G:T/U mismatch-specific uracil/thymine DNA-glycosylase</fullName>
    </submittedName>
</protein>
<dbReference type="InterPro" id="IPR036895">
    <property type="entry name" value="Uracil-DNA_glycosylase-like_sf"/>
</dbReference>